<comment type="similarity">
    <text evidence="1">Belongs to the peptidase S1C family.</text>
</comment>
<keyword evidence="3" id="KW-0378">Hydrolase</keyword>
<evidence type="ECO:0000313" key="5">
    <source>
        <dbReference type="EMBL" id="GAA1746157.1"/>
    </source>
</evidence>
<keyword evidence="6" id="KW-1185">Reference proteome</keyword>
<organism evidence="5 6">
    <name type="scientific">Luedemannella helvata</name>
    <dbReference type="NCBI Taxonomy" id="349315"/>
    <lineage>
        <taxon>Bacteria</taxon>
        <taxon>Bacillati</taxon>
        <taxon>Actinomycetota</taxon>
        <taxon>Actinomycetes</taxon>
        <taxon>Micromonosporales</taxon>
        <taxon>Micromonosporaceae</taxon>
        <taxon>Luedemannella</taxon>
    </lineage>
</organism>
<comment type="caution">
    <text evidence="5">The sequence shown here is derived from an EMBL/GenBank/DDBJ whole genome shotgun (WGS) entry which is preliminary data.</text>
</comment>
<dbReference type="PANTHER" id="PTHR43343">
    <property type="entry name" value="PEPTIDASE S12"/>
    <property type="match status" value="1"/>
</dbReference>
<protein>
    <recommendedName>
        <fullName evidence="4">PDZ domain-containing protein</fullName>
    </recommendedName>
</protein>
<name>A0ABN2K124_9ACTN</name>
<sequence length="157" mass="15959">MIQTDAALNPGNSGGALADAAARVVGVNTAVAGIGLGLAVPVNATTRTIISELISTGRVRRAWLGVAGVPVPLSANLAQRFGQRRGLRLIEVVPGSPAGEAGLYVGDVLISAGGRPVQTTQDVQKLMLGKAIGSRLPITVLRRDALVDVVAVPTPLD</sequence>
<dbReference type="Gene3D" id="2.30.42.10">
    <property type="match status" value="1"/>
</dbReference>
<evidence type="ECO:0000256" key="1">
    <source>
        <dbReference type="ARBA" id="ARBA00010541"/>
    </source>
</evidence>
<evidence type="ECO:0000313" key="6">
    <source>
        <dbReference type="Proteomes" id="UP001500655"/>
    </source>
</evidence>
<dbReference type="PROSITE" id="PS50106">
    <property type="entry name" value="PDZ"/>
    <property type="match status" value="1"/>
</dbReference>
<dbReference type="SUPFAM" id="SSF50156">
    <property type="entry name" value="PDZ domain-like"/>
    <property type="match status" value="1"/>
</dbReference>
<dbReference type="SMART" id="SM00228">
    <property type="entry name" value="PDZ"/>
    <property type="match status" value="1"/>
</dbReference>
<gene>
    <name evidence="5" type="ORF">GCM10009681_16540</name>
</gene>
<dbReference type="Proteomes" id="UP001500655">
    <property type="component" value="Unassembled WGS sequence"/>
</dbReference>
<dbReference type="InterPro" id="IPR009003">
    <property type="entry name" value="Peptidase_S1_PA"/>
</dbReference>
<dbReference type="RefSeq" id="WP_344078597.1">
    <property type="nucleotide sequence ID" value="NZ_BAAALS010000006.1"/>
</dbReference>
<dbReference type="InterPro" id="IPR043504">
    <property type="entry name" value="Peptidase_S1_PA_chymotrypsin"/>
</dbReference>
<proteinExistence type="inferred from homology"/>
<evidence type="ECO:0000256" key="3">
    <source>
        <dbReference type="ARBA" id="ARBA00022801"/>
    </source>
</evidence>
<dbReference type="Gene3D" id="2.40.10.10">
    <property type="entry name" value="Trypsin-like serine proteases"/>
    <property type="match status" value="1"/>
</dbReference>
<dbReference type="InterPro" id="IPR051201">
    <property type="entry name" value="Chloro_Bact_Ser_Proteases"/>
</dbReference>
<evidence type="ECO:0000259" key="4">
    <source>
        <dbReference type="PROSITE" id="PS50106"/>
    </source>
</evidence>
<evidence type="ECO:0000256" key="2">
    <source>
        <dbReference type="ARBA" id="ARBA00022670"/>
    </source>
</evidence>
<dbReference type="Pfam" id="PF13180">
    <property type="entry name" value="PDZ_2"/>
    <property type="match status" value="1"/>
</dbReference>
<keyword evidence="2" id="KW-0645">Protease</keyword>
<feature type="domain" description="PDZ" evidence="4">
    <location>
        <begin position="53"/>
        <end position="144"/>
    </location>
</feature>
<dbReference type="InterPro" id="IPR001478">
    <property type="entry name" value="PDZ"/>
</dbReference>
<accession>A0ABN2K124</accession>
<reference evidence="5 6" key="1">
    <citation type="journal article" date="2019" name="Int. J. Syst. Evol. Microbiol.">
        <title>The Global Catalogue of Microorganisms (GCM) 10K type strain sequencing project: providing services to taxonomists for standard genome sequencing and annotation.</title>
        <authorList>
            <consortium name="The Broad Institute Genomics Platform"/>
            <consortium name="The Broad Institute Genome Sequencing Center for Infectious Disease"/>
            <person name="Wu L."/>
            <person name="Ma J."/>
        </authorList>
    </citation>
    <scope>NUCLEOTIDE SEQUENCE [LARGE SCALE GENOMIC DNA]</scope>
    <source>
        <strain evidence="5 6">JCM 13249</strain>
    </source>
</reference>
<dbReference type="SUPFAM" id="SSF50494">
    <property type="entry name" value="Trypsin-like serine proteases"/>
    <property type="match status" value="1"/>
</dbReference>
<dbReference type="EMBL" id="BAAALS010000006">
    <property type="protein sequence ID" value="GAA1746157.1"/>
    <property type="molecule type" value="Genomic_DNA"/>
</dbReference>
<dbReference type="InterPro" id="IPR036034">
    <property type="entry name" value="PDZ_sf"/>
</dbReference>
<dbReference type="PANTHER" id="PTHR43343:SF3">
    <property type="entry name" value="PROTEASE DO-LIKE 8, CHLOROPLASTIC"/>
    <property type="match status" value="1"/>
</dbReference>